<keyword evidence="3 6" id="KW-0812">Transmembrane</keyword>
<dbReference type="GO" id="GO:0005886">
    <property type="term" value="C:plasma membrane"/>
    <property type="evidence" value="ECO:0007669"/>
    <property type="project" value="UniProtKB-SubCell"/>
</dbReference>
<feature type="domain" description="Major facilitator superfamily (MFS) profile" evidence="7">
    <location>
        <begin position="11"/>
        <end position="428"/>
    </location>
</feature>
<evidence type="ECO:0000259" key="7">
    <source>
        <dbReference type="PROSITE" id="PS50850"/>
    </source>
</evidence>
<proteinExistence type="predicted"/>
<comment type="subcellular location">
    <subcellularLocation>
        <location evidence="1">Cell inner membrane</location>
        <topology evidence="1">Multi-pass membrane protein</topology>
    </subcellularLocation>
</comment>
<dbReference type="PANTHER" id="PTHR43702">
    <property type="entry name" value="L-FUCOSE-PROTON SYMPORTER"/>
    <property type="match status" value="1"/>
</dbReference>
<gene>
    <name evidence="8" type="ORF">OP8BY_0117</name>
</gene>
<feature type="transmembrane region" description="Helical" evidence="6">
    <location>
        <begin position="403"/>
        <end position="423"/>
    </location>
</feature>
<dbReference type="InterPro" id="IPR036259">
    <property type="entry name" value="MFS_trans_sf"/>
</dbReference>
<feature type="transmembrane region" description="Helical" evidence="6">
    <location>
        <begin position="101"/>
        <end position="120"/>
    </location>
</feature>
<name>A0A3E2BM87_9BACT</name>
<dbReference type="AlphaFoldDB" id="A0A3E2BM87"/>
<dbReference type="InterPro" id="IPR011701">
    <property type="entry name" value="MFS"/>
</dbReference>
<organism evidence="8 9">
    <name type="scientific">Candidatus Saccharicenans subterraneus</name>
    <dbReference type="NCBI Taxonomy" id="2508984"/>
    <lineage>
        <taxon>Bacteria</taxon>
        <taxon>Candidatus Aminicenantota</taxon>
        <taxon>Candidatus Aminicenantia</taxon>
        <taxon>Candidatus Aminicenantales</taxon>
        <taxon>Candidatus Saccharicenantaceae</taxon>
        <taxon>Candidatus Saccharicenans</taxon>
    </lineage>
</organism>
<dbReference type="InterPro" id="IPR020846">
    <property type="entry name" value="MFS_dom"/>
</dbReference>
<feature type="transmembrane region" description="Helical" evidence="6">
    <location>
        <begin position="186"/>
        <end position="204"/>
    </location>
</feature>
<evidence type="ECO:0000256" key="1">
    <source>
        <dbReference type="ARBA" id="ARBA00004429"/>
    </source>
</evidence>
<reference evidence="8 9" key="1">
    <citation type="submission" date="2018-08" db="EMBL/GenBank/DDBJ databases">
        <title>Genome analysis of the thermophilic bacterium of the candidate phylum Aminicenantes from deep subsurface aquifer revealed its physiology and ecological role.</title>
        <authorList>
            <person name="Kadnikov V.V."/>
            <person name="Mardanov A.V."/>
            <person name="Beletsky A.V."/>
            <person name="Karnachuk O.V."/>
            <person name="Ravin N.V."/>
        </authorList>
    </citation>
    <scope>NUCLEOTIDE SEQUENCE [LARGE SCALE GENOMIC DNA]</scope>
    <source>
        <strain evidence="8">BY38</strain>
    </source>
</reference>
<evidence type="ECO:0000256" key="6">
    <source>
        <dbReference type="SAM" id="Phobius"/>
    </source>
</evidence>
<dbReference type="Pfam" id="PF07690">
    <property type="entry name" value="MFS_1"/>
    <property type="match status" value="1"/>
</dbReference>
<feature type="transmembrane region" description="Helical" evidence="6">
    <location>
        <begin position="76"/>
        <end position="95"/>
    </location>
</feature>
<feature type="transmembrane region" description="Helical" evidence="6">
    <location>
        <begin position="132"/>
        <end position="154"/>
    </location>
</feature>
<feature type="transmembrane region" description="Helical" evidence="6">
    <location>
        <begin position="302"/>
        <end position="327"/>
    </location>
</feature>
<evidence type="ECO:0000313" key="8">
    <source>
        <dbReference type="EMBL" id="RFT15742.1"/>
    </source>
</evidence>
<protein>
    <submittedName>
        <fullName evidence="8">Putative sugar permease</fullName>
    </submittedName>
</protein>
<dbReference type="InterPro" id="IPR050375">
    <property type="entry name" value="MFS_TsgA-like"/>
</dbReference>
<comment type="caution">
    <text evidence="8">The sequence shown here is derived from an EMBL/GenBank/DDBJ whole genome shotgun (WGS) entry which is preliminary data.</text>
</comment>
<evidence type="ECO:0000313" key="9">
    <source>
        <dbReference type="Proteomes" id="UP000257323"/>
    </source>
</evidence>
<dbReference type="Gene3D" id="1.20.1250.20">
    <property type="entry name" value="MFS general substrate transporter like domains"/>
    <property type="match status" value="2"/>
</dbReference>
<feature type="transmembrane region" description="Helical" evidence="6">
    <location>
        <begin position="45"/>
        <end position="69"/>
    </location>
</feature>
<dbReference type="GO" id="GO:0022857">
    <property type="term" value="F:transmembrane transporter activity"/>
    <property type="evidence" value="ECO:0007669"/>
    <property type="project" value="InterPro"/>
</dbReference>
<feature type="transmembrane region" description="Helical" evidence="6">
    <location>
        <begin position="233"/>
        <end position="255"/>
    </location>
</feature>
<keyword evidence="4 6" id="KW-1133">Transmembrane helix</keyword>
<dbReference type="EMBL" id="QUAH01000007">
    <property type="protein sequence ID" value="RFT15742.1"/>
    <property type="molecule type" value="Genomic_DNA"/>
</dbReference>
<feature type="transmembrane region" description="Helical" evidence="6">
    <location>
        <begin position="12"/>
        <end position="33"/>
    </location>
</feature>
<keyword evidence="5 6" id="KW-0472">Membrane</keyword>
<feature type="transmembrane region" description="Helical" evidence="6">
    <location>
        <begin position="275"/>
        <end position="295"/>
    </location>
</feature>
<evidence type="ECO:0000256" key="3">
    <source>
        <dbReference type="ARBA" id="ARBA00022692"/>
    </source>
</evidence>
<evidence type="ECO:0000256" key="5">
    <source>
        <dbReference type="ARBA" id="ARBA00023136"/>
    </source>
</evidence>
<evidence type="ECO:0000256" key="2">
    <source>
        <dbReference type="ARBA" id="ARBA00022475"/>
    </source>
</evidence>
<sequence>MGETSRRNYYMVFLIFLTFFVISFLTNIMGPLIPDIIQSFSLSLALAGLLPFSFFIAYGVMSIPAGFLVEKYREKAAMLLAFSVAFCGALLFALFPGYLVATISLFLIGLGMAILQVAINPLLRVSGGEEHFAFNSVLAQLIFGGASFLSPRLYSYLVTSLPVEEKHNVLLDSLRRLVPERLPWVSLYWVFAVTTVLMLIILFISRFPRVELKEEEKAGTWGIYKILFRKKIVLLYFLGIMAYVGTEQGVANWISQFLKTYHGLDPQTAGARAVSYFWGLMTLGGLLGLVLLKLFDSRKVLLAASLLAMATLTLGLFGPAALVTLNLRIPLIYSGQVEIYTFSVIGFFASVMWPIIFSLALNSVDRYHGAFSGILCTGIIGGALVPLLVGWLGDHLGLRQGMFVLYLTLGFILSIGIWARPLISNETIWLRKKKKLAAAAQAGPN</sequence>
<dbReference type="Proteomes" id="UP000257323">
    <property type="component" value="Unassembled WGS sequence"/>
</dbReference>
<accession>A0A3E2BM87</accession>
<keyword evidence="2" id="KW-1003">Cell membrane</keyword>
<dbReference type="PANTHER" id="PTHR43702:SF12">
    <property type="entry name" value="N-ACETYL GLUCOSAMINE TRANSPORTER NAGP"/>
    <property type="match status" value="1"/>
</dbReference>
<dbReference type="SUPFAM" id="SSF103473">
    <property type="entry name" value="MFS general substrate transporter"/>
    <property type="match status" value="1"/>
</dbReference>
<feature type="transmembrane region" description="Helical" evidence="6">
    <location>
        <begin position="339"/>
        <end position="361"/>
    </location>
</feature>
<evidence type="ECO:0000256" key="4">
    <source>
        <dbReference type="ARBA" id="ARBA00022989"/>
    </source>
</evidence>
<feature type="transmembrane region" description="Helical" evidence="6">
    <location>
        <begin position="373"/>
        <end position="391"/>
    </location>
</feature>
<dbReference type="PROSITE" id="PS50850">
    <property type="entry name" value="MFS"/>
    <property type="match status" value="1"/>
</dbReference>